<evidence type="ECO:0000313" key="3">
    <source>
        <dbReference type="Proteomes" id="UP001066276"/>
    </source>
</evidence>
<dbReference type="Proteomes" id="UP001066276">
    <property type="component" value="Chromosome 7"/>
</dbReference>
<sequence length="94" mass="10628">MPILTGSYPEVTQNLQSQSVTAQECGIPGDKEHAGGGSTDLQELLQRTYRKAKEEKYLTVHSRVFSCPQNRPSPGFMGRKKTKARVIEEEKYER</sequence>
<dbReference type="EMBL" id="JANPWB010000011">
    <property type="protein sequence ID" value="KAJ1131229.1"/>
    <property type="molecule type" value="Genomic_DNA"/>
</dbReference>
<keyword evidence="3" id="KW-1185">Reference proteome</keyword>
<comment type="caution">
    <text evidence="2">The sequence shown here is derived from an EMBL/GenBank/DDBJ whole genome shotgun (WGS) entry which is preliminary data.</text>
</comment>
<name>A0AAV7PVL2_PLEWA</name>
<proteinExistence type="predicted"/>
<evidence type="ECO:0000313" key="2">
    <source>
        <dbReference type="EMBL" id="KAJ1131229.1"/>
    </source>
</evidence>
<accession>A0AAV7PVL2</accession>
<reference evidence="2" key="1">
    <citation type="journal article" date="2022" name="bioRxiv">
        <title>Sequencing and chromosome-scale assembly of the giantPleurodeles waltlgenome.</title>
        <authorList>
            <person name="Brown T."/>
            <person name="Elewa A."/>
            <person name="Iarovenko S."/>
            <person name="Subramanian E."/>
            <person name="Araus A.J."/>
            <person name="Petzold A."/>
            <person name="Susuki M."/>
            <person name="Suzuki K.-i.T."/>
            <person name="Hayashi T."/>
            <person name="Toyoda A."/>
            <person name="Oliveira C."/>
            <person name="Osipova E."/>
            <person name="Leigh N.D."/>
            <person name="Simon A."/>
            <person name="Yun M.H."/>
        </authorList>
    </citation>
    <scope>NUCLEOTIDE SEQUENCE</scope>
    <source>
        <strain evidence="2">20211129_DDA</strain>
        <tissue evidence="2">Liver</tissue>
    </source>
</reference>
<feature type="region of interest" description="Disordered" evidence="1">
    <location>
        <begin position="69"/>
        <end position="94"/>
    </location>
</feature>
<evidence type="ECO:0000256" key="1">
    <source>
        <dbReference type="SAM" id="MobiDB-lite"/>
    </source>
</evidence>
<dbReference type="AlphaFoldDB" id="A0AAV7PVL2"/>
<protein>
    <submittedName>
        <fullName evidence="2">Uncharacterized protein</fullName>
    </submittedName>
</protein>
<feature type="compositionally biased region" description="Basic and acidic residues" evidence="1">
    <location>
        <begin position="85"/>
        <end position="94"/>
    </location>
</feature>
<gene>
    <name evidence="2" type="ORF">NDU88_009568</name>
</gene>
<organism evidence="2 3">
    <name type="scientific">Pleurodeles waltl</name>
    <name type="common">Iberian ribbed newt</name>
    <dbReference type="NCBI Taxonomy" id="8319"/>
    <lineage>
        <taxon>Eukaryota</taxon>
        <taxon>Metazoa</taxon>
        <taxon>Chordata</taxon>
        <taxon>Craniata</taxon>
        <taxon>Vertebrata</taxon>
        <taxon>Euteleostomi</taxon>
        <taxon>Amphibia</taxon>
        <taxon>Batrachia</taxon>
        <taxon>Caudata</taxon>
        <taxon>Salamandroidea</taxon>
        <taxon>Salamandridae</taxon>
        <taxon>Pleurodelinae</taxon>
        <taxon>Pleurodeles</taxon>
    </lineage>
</organism>